<dbReference type="EMBL" id="LAZR01054988">
    <property type="protein sequence ID" value="KKK77367.1"/>
    <property type="molecule type" value="Genomic_DNA"/>
</dbReference>
<dbReference type="AlphaFoldDB" id="A0A0F8Y7H6"/>
<organism evidence="1">
    <name type="scientific">marine sediment metagenome</name>
    <dbReference type="NCBI Taxonomy" id="412755"/>
    <lineage>
        <taxon>unclassified sequences</taxon>
        <taxon>metagenomes</taxon>
        <taxon>ecological metagenomes</taxon>
    </lineage>
</organism>
<evidence type="ECO:0000313" key="1">
    <source>
        <dbReference type="EMBL" id="KKK77367.1"/>
    </source>
</evidence>
<gene>
    <name evidence="1" type="ORF">LCGC14_2854290</name>
</gene>
<sequence>MKAEHSRRRDLMKLWKMHYT</sequence>
<accession>A0A0F8Y7H6</accession>
<reference evidence="1" key="1">
    <citation type="journal article" date="2015" name="Nature">
        <title>Complex archaea that bridge the gap between prokaryotes and eukaryotes.</title>
        <authorList>
            <person name="Spang A."/>
            <person name="Saw J.H."/>
            <person name="Jorgensen S.L."/>
            <person name="Zaremba-Niedzwiedzka K."/>
            <person name="Martijn J."/>
            <person name="Lind A.E."/>
            <person name="van Eijk R."/>
            <person name="Schleper C."/>
            <person name="Guy L."/>
            <person name="Ettema T.J."/>
        </authorList>
    </citation>
    <scope>NUCLEOTIDE SEQUENCE</scope>
</reference>
<feature type="non-terminal residue" evidence="1">
    <location>
        <position position="20"/>
    </location>
</feature>
<name>A0A0F8Y7H6_9ZZZZ</name>
<proteinExistence type="predicted"/>
<protein>
    <submittedName>
        <fullName evidence="1">Uncharacterized protein</fullName>
    </submittedName>
</protein>
<comment type="caution">
    <text evidence="1">The sequence shown here is derived from an EMBL/GenBank/DDBJ whole genome shotgun (WGS) entry which is preliminary data.</text>
</comment>